<dbReference type="RefSeq" id="WP_108992107.1">
    <property type="nucleotide sequence ID" value="NZ_BDQX01000069.1"/>
</dbReference>
<sequence length="103" mass="11307">MRLRFNQESPDYENPDVLQIHAELADARGIPYQDRETALAAAATCDKNASSYVQMPTLADYLIPAEPVSFTIRLKPIVAGPERDDGAGLRLPELGATYTIARC</sequence>
<reference evidence="1 2" key="1">
    <citation type="submission" date="2017-08" db="EMBL/GenBank/DDBJ databases">
        <title>Substantial Increase in Enzyme Production by Combined Drug-Resistance Mutations in Paenibacillus agaridevorans.</title>
        <authorList>
            <person name="Tanaka Y."/>
            <person name="Funane K."/>
            <person name="Hosaka T."/>
            <person name="Shiwa Y."/>
            <person name="Fujita N."/>
            <person name="Miyazaki T."/>
            <person name="Yoshikawa H."/>
            <person name="Murakami K."/>
            <person name="Kasahara K."/>
            <person name="Inaoka T."/>
            <person name="Hiraga Y."/>
            <person name="Ochi K."/>
        </authorList>
    </citation>
    <scope>NUCLEOTIDE SEQUENCE [LARGE SCALE GENOMIC DNA]</scope>
    <source>
        <strain evidence="1 2">T-3040</strain>
    </source>
</reference>
<dbReference type="AlphaFoldDB" id="A0A2R5EJZ8"/>
<gene>
    <name evidence="1" type="ORF">PAT3040_01502</name>
</gene>
<keyword evidence="2" id="KW-1185">Reference proteome</keyword>
<name>A0A2R5EJZ8_9BACL</name>
<dbReference type="EMBL" id="BDQX01000069">
    <property type="protein sequence ID" value="GBG06960.1"/>
    <property type="molecule type" value="Genomic_DNA"/>
</dbReference>
<evidence type="ECO:0000313" key="2">
    <source>
        <dbReference type="Proteomes" id="UP000245202"/>
    </source>
</evidence>
<proteinExistence type="predicted"/>
<comment type="caution">
    <text evidence="1">The sequence shown here is derived from an EMBL/GenBank/DDBJ whole genome shotgun (WGS) entry which is preliminary data.</text>
</comment>
<accession>A0A2R5EJZ8</accession>
<organism evidence="1 2">
    <name type="scientific">Paenibacillus agaridevorans</name>
    <dbReference type="NCBI Taxonomy" id="171404"/>
    <lineage>
        <taxon>Bacteria</taxon>
        <taxon>Bacillati</taxon>
        <taxon>Bacillota</taxon>
        <taxon>Bacilli</taxon>
        <taxon>Bacillales</taxon>
        <taxon>Paenibacillaceae</taxon>
        <taxon>Paenibacillus</taxon>
    </lineage>
</organism>
<protein>
    <submittedName>
        <fullName evidence="1">Uncharacterized protein</fullName>
    </submittedName>
</protein>
<evidence type="ECO:0000313" key="1">
    <source>
        <dbReference type="EMBL" id="GBG06960.1"/>
    </source>
</evidence>
<dbReference type="Proteomes" id="UP000245202">
    <property type="component" value="Unassembled WGS sequence"/>
</dbReference>